<dbReference type="CDD" id="cd01949">
    <property type="entry name" value="GGDEF"/>
    <property type="match status" value="1"/>
</dbReference>
<dbReference type="Pfam" id="PF08448">
    <property type="entry name" value="PAS_4"/>
    <property type="match status" value="1"/>
</dbReference>
<keyword evidence="1" id="KW-1133">Transmembrane helix</keyword>
<name>A0A662ZKU1_9GAMM</name>
<dbReference type="SUPFAM" id="SSF55785">
    <property type="entry name" value="PYP-like sensor domain (PAS domain)"/>
    <property type="match status" value="1"/>
</dbReference>
<dbReference type="SMART" id="SM00052">
    <property type="entry name" value="EAL"/>
    <property type="match status" value="1"/>
</dbReference>
<dbReference type="NCBIfam" id="TIGR00254">
    <property type="entry name" value="GGDEF"/>
    <property type="match status" value="1"/>
</dbReference>
<evidence type="ECO:0000259" key="3">
    <source>
        <dbReference type="PROSITE" id="PS50887"/>
    </source>
</evidence>
<gene>
    <name evidence="4" type="ORF">SAMN02910344_02199</name>
</gene>
<protein>
    <submittedName>
        <fullName evidence="4">Diguanylate cyclase (GGDEF) domain-containing protein</fullName>
    </submittedName>
</protein>
<accession>A0A662ZKU1</accession>
<dbReference type="InterPro" id="IPR029787">
    <property type="entry name" value="Nucleotide_cyclase"/>
</dbReference>
<dbReference type="Pfam" id="PF00990">
    <property type="entry name" value="GGDEF"/>
    <property type="match status" value="1"/>
</dbReference>
<dbReference type="InterPro" id="IPR001633">
    <property type="entry name" value="EAL_dom"/>
</dbReference>
<dbReference type="InterPro" id="IPR052155">
    <property type="entry name" value="Biofilm_reg_signaling"/>
</dbReference>
<dbReference type="PANTHER" id="PTHR44757:SF2">
    <property type="entry name" value="BIOFILM ARCHITECTURE MAINTENANCE PROTEIN MBAA"/>
    <property type="match status" value="1"/>
</dbReference>
<dbReference type="SMART" id="SM00267">
    <property type="entry name" value="GGDEF"/>
    <property type="match status" value="1"/>
</dbReference>
<dbReference type="InterPro" id="IPR035919">
    <property type="entry name" value="EAL_sf"/>
</dbReference>
<dbReference type="SUPFAM" id="SSF55073">
    <property type="entry name" value="Nucleotide cyclase"/>
    <property type="match status" value="1"/>
</dbReference>
<feature type="domain" description="EAL" evidence="2">
    <location>
        <begin position="335"/>
        <end position="467"/>
    </location>
</feature>
<dbReference type="Pfam" id="PF00563">
    <property type="entry name" value="EAL"/>
    <property type="match status" value="1"/>
</dbReference>
<dbReference type="PANTHER" id="PTHR44757">
    <property type="entry name" value="DIGUANYLATE CYCLASE DGCP"/>
    <property type="match status" value="1"/>
</dbReference>
<evidence type="ECO:0000256" key="1">
    <source>
        <dbReference type="SAM" id="Phobius"/>
    </source>
</evidence>
<keyword evidence="1" id="KW-0472">Membrane</keyword>
<dbReference type="InterPro" id="IPR000160">
    <property type="entry name" value="GGDEF_dom"/>
</dbReference>
<dbReference type="Gene3D" id="3.20.20.450">
    <property type="entry name" value="EAL domain"/>
    <property type="match status" value="1"/>
</dbReference>
<evidence type="ECO:0000259" key="2">
    <source>
        <dbReference type="PROSITE" id="PS50883"/>
    </source>
</evidence>
<reference evidence="4 5" key="1">
    <citation type="submission" date="2016-10" db="EMBL/GenBank/DDBJ databases">
        <authorList>
            <person name="Varghese N."/>
            <person name="Submissions S."/>
        </authorList>
    </citation>
    <scope>NUCLEOTIDE SEQUENCE [LARGE SCALE GENOMIC DNA]</scope>
    <source>
        <strain evidence="4 5">DSM 1361</strain>
    </source>
</reference>
<dbReference type="OrthoDB" id="9813913at2"/>
<dbReference type="InterPro" id="IPR013656">
    <property type="entry name" value="PAS_4"/>
</dbReference>
<dbReference type="CDD" id="cd01948">
    <property type="entry name" value="EAL"/>
    <property type="match status" value="1"/>
</dbReference>
<keyword evidence="1" id="KW-0812">Transmembrane</keyword>
<dbReference type="EMBL" id="FOXF01000067">
    <property type="protein sequence ID" value="SFP74122.1"/>
    <property type="molecule type" value="Genomic_DNA"/>
</dbReference>
<dbReference type="InterPro" id="IPR043128">
    <property type="entry name" value="Rev_trsase/Diguanyl_cyclase"/>
</dbReference>
<dbReference type="SUPFAM" id="SSF141868">
    <property type="entry name" value="EAL domain-like"/>
    <property type="match status" value="1"/>
</dbReference>
<feature type="transmembrane region" description="Helical" evidence="1">
    <location>
        <begin position="6"/>
        <end position="27"/>
    </location>
</feature>
<dbReference type="RefSeq" id="WP_093143707.1">
    <property type="nucleotide sequence ID" value="NZ_FOXF01000067.1"/>
</dbReference>
<dbReference type="Proteomes" id="UP000243745">
    <property type="component" value="Unassembled WGS sequence"/>
</dbReference>
<feature type="domain" description="GGDEF" evidence="3">
    <location>
        <begin position="192"/>
        <end position="326"/>
    </location>
</feature>
<keyword evidence="5" id="KW-1185">Reference proteome</keyword>
<organism evidence="4 5">
    <name type="scientific">Ruminobacter amylophilus</name>
    <dbReference type="NCBI Taxonomy" id="867"/>
    <lineage>
        <taxon>Bacteria</taxon>
        <taxon>Pseudomonadati</taxon>
        <taxon>Pseudomonadota</taxon>
        <taxon>Gammaproteobacteria</taxon>
        <taxon>Aeromonadales</taxon>
        <taxon>Succinivibrionaceae</taxon>
        <taxon>Ruminobacter</taxon>
    </lineage>
</organism>
<dbReference type="InterPro" id="IPR035965">
    <property type="entry name" value="PAS-like_dom_sf"/>
</dbReference>
<dbReference type="Gene3D" id="3.30.450.20">
    <property type="entry name" value="PAS domain"/>
    <property type="match status" value="1"/>
</dbReference>
<evidence type="ECO:0000313" key="4">
    <source>
        <dbReference type="EMBL" id="SFP74122.1"/>
    </source>
</evidence>
<dbReference type="AlphaFoldDB" id="A0A662ZKU1"/>
<proteinExistence type="predicted"/>
<evidence type="ECO:0000313" key="5">
    <source>
        <dbReference type="Proteomes" id="UP000243745"/>
    </source>
</evidence>
<dbReference type="PROSITE" id="PS50883">
    <property type="entry name" value="EAL"/>
    <property type="match status" value="1"/>
</dbReference>
<sequence>MSMVLIYALSATIFMMVFLVVGLAYIIKLRRRIYKISQENSSFKTLCDIIKTPIWFKDENLKITWVNKFYAKMFDRSRASIYGLTDKELSPSKLSDGYIRDDLYVKESRKPYVYRENEKSGMWFETTKFPLISDEGNLYGLGGIAFNITAIKKSENLMHSMVYNDYLTGIPNRLFLSVEITKLLSVAKENNTKLAVIGIDLDNFKDLNDLYGHSVGNEILKKTAQKLKLYTSDKGMVIGRLGGDEFVVVIPNVKDDEYINQTCNDVRKLINTFYDICESNITINISVGVSIYPDNCDNYEDLMRQTDMAVHTAKSRGRNCIVFYDEEIGKANFKRINIEINLKPAIENDEFSLYYQPKVSVDGNDILGFEALLRWNSKELGFVSPADFIPVAEQSDLIVSMSDWVMRKAMVQNLKWKKQFGTMYPVAVNLSAKQIHKPDFLSKALKLIEELNYPPEYLNCTPECGHG</sequence>
<dbReference type="Gene3D" id="3.30.70.270">
    <property type="match status" value="1"/>
</dbReference>
<dbReference type="PROSITE" id="PS50887">
    <property type="entry name" value="GGDEF"/>
    <property type="match status" value="1"/>
</dbReference>